<dbReference type="NCBIfam" id="TIGR02258">
    <property type="entry name" value="2_5_ligase"/>
    <property type="match status" value="1"/>
</dbReference>
<comment type="function">
    <text evidence="2">Hydrolyzes RNA 2',3'-cyclic phosphodiester to an RNA 2'-phosphomonoester.</text>
</comment>
<proteinExistence type="inferred from homology"/>
<dbReference type="EMBL" id="FOTW01000004">
    <property type="protein sequence ID" value="SFL42635.1"/>
    <property type="molecule type" value="Genomic_DNA"/>
</dbReference>
<dbReference type="RefSeq" id="WP_093382072.1">
    <property type="nucleotide sequence ID" value="NZ_FOTW01000004.1"/>
</dbReference>
<evidence type="ECO:0000256" key="2">
    <source>
        <dbReference type="HAMAP-Rule" id="MF_01940"/>
    </source>
</evidence>
<evidence type="ECO:0000256" key="1">
    <source>
        <dbReference type="ARBA" id="ARBA00022801"/>
    </source>
</evidence>
<dbReference type="PANTHER" id="PTHR35561">
    <property type="entry name" value="RNA 2',3'-CYCLIC PHOSPHODIESTERASE"/>
    <property type="match status" value="1"/>
</dbReference>
<evidence type="ECO:0000313" key="3">
    <source>
        <dbReference type="EMBL" id="SFL42635.1"/>
    </source>
</evidence>
<feature type="active site" description="Proton acceptor" evidence="2">
    <location>
        <position position="125"/>
    </location>
</feature>
<dbReference type="HAMAP" id="MF_01940">
    <property type="entry name" value="RNA_CPDase"/>
    <property type="match status" value="1"/>
</dbReference>
<gene>
    <name evidence="3" type="ORF">SAMN02982985_00064</name>
</gene>
<reference evidence="3 4" key="1">
    <citation type="submission" date="2016-10" db="EMBL/GenBank/DDBJ databases">
        <authorList>
            <person name="de Groot N.N."/>
        </authorList>
    </citation>
    <scope>NUCLEOTIDE SEQUENCE [LARGE SCALE GENOMIC DNA]</scope>
    <source>
        <strain evidence="3 4">ATCC 43154</strain>
    </source>
</reference>
<organism evidence="3 4">
    <name type="scientific">Rugamonas rubra</name>
    <dbReference type="NCBI Taxonomy" id="758825"/>
    <lineage>
        <taxon>Bacteria</taxon>
        <taxon>Pseudomonadati</taxon>
        <taxon>Pseudomonadota</taxon>
        <taxon>Betaproteobacteria</taxon>
        <taxon>Burkholderiales</taxon>
        <taxon>Oxalobacteraceae</taxon>
        <taxon>Telluria group</taxon>
        <taxon>Rugamonas</taxon>
    </lineage>
</organism>
<comment type="similarity">
    <text evidence="2">Belongs to the 2H phosphoesterase superfamily. ThpR family.</text>
</comment>
<dbReference type="GO" id="GO:0004113">
    <property type="term" value="F:2',3'-cyclic-nucleotide 3'-phosphodiesterase activity"/>
    <property type="evidence" value="ECO:0007669"/>
    <property type="project" value="InterPro"/>
</dbReference>
<dbReference type="GO" id="GO:0016874">
    <property type="term" value="F:ligase activity"/>
    <property type="evidence" value="ECO:0007669"/>
    <property type="project" value="UniProtKB-KW"/>
</dbReference>
<comment type="catalytic activity">
    <reaction evidence="2">
        <text>a 3'-end 2',3'-cyclophospho-ribonucleotide-RNA + H2O = a 3'-end 2'-phospho-ribonucleotide-RNA + H(+)</text>
        <dbReference type="Rhea" id="RHEA:11828"/>
        <dbReference type="Rhea" id="RHEA-COMP:10464"/>
        <dbReference type="Rhea" id="RHEA-COMP:17353"/>
        <dbReference type="ChEBI" id="CHEBI:15377"/>
        <dbReference type="ChEBI" id="CHEBI:15378"/>
        <dbReference type="ChEBI" id="CHEBI:83064"/>
        <dbReference type="ChEBI" id="CHEBI:173113"/>
        <dbReference type="EC" id="3.1.4.58"/>
    </reaction>
</comment>
<dbReference type="Proteomes" id="UP000199470">
    <property type="component" value="Unassembled WGS sequence"/>
</dbReference>
<dbReference type="InterPro" id="IPR009097">
    <property type="entry name" value="Cyclic_Pdiesterase"/>
</dbReference>
<dbReference type="Gene3D" id="3.90.1140.10">
    <property type="entry name" value="Cyclic phosphodiesterase"/>
    <property type="match status" value="1"/>
</dbReference>
<keyword evidence="4" id="KW-1185">Reference proteome</keyword>
<feature type="short sequence motif" description="HXTX 2" evidence="2">
    <location>
        <begin position="125"/>
        <end position="128"/>
    </location>
</feature>
<feature type="short sequence motif" description="HXTX 1" evidence="2">
    <location>
        <begin position="42"/>
        <end position="45"/>
    </location>
</feature>
<keyword evidence="1 2" id="KW-0378">Hydrolase</keyword>
<dbReference type="Pfam" id="PF13563">
    <property type="entry name" value="2_5_RNA_ligase2"/>
    <property type="match status" value="1"/>
</dbReference>
<dbReference type="InterPro" id="IPR004175">
    <property type="entry name" value="RNA_CPDase"/>
</dbReference>
<protein>
    <recommendedName>
        <fullName evidence="2">RNA 2',3'-cyclic phosphodiesterase</fullName>
        <shortName evidence="2">RNA 2',3'-CPDase</shortName>
        <ecNumber evidence="2">3.1.4.58</ecNumber>
    </recommendedName>
</protein>
<sequence>MSQTDAAQRLFFALLPDAATRAALARLQPLAPGRAVPLENLHLTLAFLGRQPGAAVAPLERILARLALPPLALRVDTLGYFTGPRIAWAGMTRPPAALLDLQARLMAALQQAGFAPDSHAGFRPHVTLARQAAAPTADAAFAPLDWRVGRIALLASGAADGLYRTLAERAF</sequence>
<dbReference type="STRING" id="758825.SAMN02982985_00064"/>
<evidence type="ECO:0000313" key="4">
    <source>
        <dbReference type="Proteomes" id="UP000199470"/>
    </source>
</evidence>
<feature type="active site" description="Proton donor" evidence="2">
    <location>
        <position position="42"/>
    </location>
</feature>
<dbReference type="PANTHER" id="PTHR35561:SF1">
    <property type="entry name" value="RNA 2',3'-CYCLIC PHOSPHODIESTERASE"/>
    <property type="match status" value="1"/>
</dbReference>
<dbReference type="GO" id="GO:0008664">
    <property type="term" value="F:RNA 2',3'-cyclic 3'-phosphodiesterase activity"/>
    <property type="evidence" value="ECO:0007669"/>
    <property type="project" value="UniProtKB-EC"/>
</dbReference>
<dbReference type="SUPFAM" id="SSF55144">
    <property type="entry name" value="LigT-like"/>
    <property type="match status" value="1"/>
</dbReference>
<name>A0A1I4HKC0_9BURK</name>
<dbReference type="AlphaFoldDB" id="A0A1I4HKC0"/>
<accession>A0A1I4HKC0</accession>
<keyword evidence="3" id="KW-0436">Ligase</keyword>
<dbReference type="EC" id="3.1.4.58" evidence="2"/>